<evidence type="ECO:0000313" key="3">
    <source>
        <dbReference type="Proteomes" id="UP000887116"/>
    </source>
</evidence>
<protein>
    <submittedName>
        <fullName evidence="2">Fatty acyl-CoA reductase wat</fullName>
    </submittedName>
</protein>
<dbReference type="Proteomes" id="UP000887116">
    <property type="component" value="Unassembled WGS sequence"/>
</dbReference>
<gene>
    <name evidence="2" type="primary">wat_3</name>
    <name evidence="2" type="ORF">TNCT_200271</name>
</gene>
<sequence length="106" mass="12124">MSDEQKESIKVARGRVKASLTRLENGVDNLNLKNEILIRLQILQELIADFERLDAELRAEESEIVDFEKRYFDLKLKFKDKIDKVIDASCSINVGGQNISIALSKE</sequence>
<feature type="coiled-coil region" evidence="1">
    <location>
        <begin position="40"/>
        <end position="70"/>
    </location>
</feature>
<reference evidence="2" key="1">
    <citation type="submission" date="2020-07" db="EMBL/GenBank/DDBJ databases">
        <title>Multicomponent nature underlies the extraordinary mechanical properties of spider dragline silk.</title>
        <authorList>
            <person name="Kono N."/>
            <person name="Nakamura H."/>
            <person name="Mori M."/>
            <person name="Yoshida Y."/>
            <person name="Ohtoshi R."/>
            <person name="Malay A.D."/>
            <person name="Moran D.A.P."/>
            <person name="Tomita M."/>
            <person name="Numata K."/>
            <person name="Arakawa K."/>
        </authorList>
    </citation>
    <scope>NUCLEOTIDE SEQUENCE</scope>
</reference>
<keyword evidence="1" id="KW-0175">Coiled coil</keyword>
<keyword evidence="3" id="KW-1185">Reference proteome</keyword>
<dbReference type="OrthoDB" id="10579034at2759"/>
<proteinExistence type="predicted"/>
<evidence type="ECO:0000256" key="1">
    <source>
        <dbReference type="SAM" id="Coils"/>
    </source>
</evidence>
<dbReference type="AlphaFoldDB" id="A0A8X6ILA2"/>
<dbReference type="EMBL" id="BMAO01022032">
    <property type="protein sequence ID" value="GFQ79245.1"/>
    <property type="molecule type" value="Genomic_DNA"/>
</dbReference>
<organism evidence="2 3">
    <name type="scientific">Trichonephila clavata</name>
    <name type="common">Joro spider</name>
    <name type="synonym">Nephila clavata</name>
    <dbReference type="NCBI Taxonomy" id="2740835"/>
    <lineage>
        <taxon>Eukaryota</taxon>
        <taxon>Metazoa</taxon>
        <taxon>Ecdysozoa</taxon>
        <taxon>Arthropoda</taxon>
        <taxon>Chelicerata</taxon>
        <taxon>Arachnida</taxon>
        <taxon>Araneae</taxon>
        <taxon>Araneomorphae</taxon>
        <taxon>Entelegynae</taxon>
        <taxon>Araneoidea</taxon>
        <taxon>Nephilidae</taxon>
        <taxon>Trichonephila</taxon>
    </lineage>
</organism>
<accession>A0A8X6ILA2</accession>
<evidence type="ECO:0000313" key="2">
    <source>
        <dbReference type="EMBL" id="GFQ79245.1"/>
    </source>
</evidence>
<comment type="caution">
    <text evidence="2">The sequence shown here is derived from an EMBL/GenBank/DDBJ whole genome shotgun (WGS) entry which is preliminary data.</text>
</comment>
<name>A0A8X6ILA2_TRICU</name>